<evidence type="ECO:0000256" key="1">
    <source>
        <dbReference type="SAM" id="MobiDB-lite"/>
    </source>
</evidence>
<accession>A0AAE9W899</accession>
<evidence type="ECO:0000313" key="2">
    <source>
        <dbReference type="EMBL" id="WBW71549.1"/>
    </source>
</evidence>
<organism evidence="2 3">
    <name type="scientific">Schizosaccharomyces osmophilus</name>
    <dbReference type="NCBI Taxonomy" id="2545709"/>
    <lineage>
        <taxon>Eukaryota</taxon>
        <taxon>Fungi</taxon>
        <taxon>Dikarya</taxon>
        <taxon>Ascomycota</taxon>
        <taxon>Taphrinomycotina</taxon>
        <taxon>Schizosaccharomycetes</taxon>
        <taxon>Schizosaccharomycetales</taxon>
        <taxon>Schizosaccharomycetaceae</taxon>
        <taxon>Schizosaccharomyces</taxon>
    </lineage>
</organism>
<proteinExistence type="predicted"/>
<feature type="compositionally biased region" description="Gly residues" evidence="1">
    <location>
        <begin position="10"/>
        <end position="19"/>
    </location>
</feature>
<sequence length="96" mass="10128">MQNLMNLGGPKAGSGGGGIADDPMGFASHANSDLKQAQTMKKINDVIPGDTKQKMAIMNKINDATGGNAMKVIMQIKESSSSPQEAFSKIQSQFKL</sequence>
<keyword evidence="3" id="KW-1185">Reference proteome</keyword>
<reference evidence="2 3" key="1">
    <citation type="journal article" date="2023" name="G3 (Bethesda)">
        <title>A high-quality reference genome for the fission yeast Schizosaccharomyces osmophilus.</title>
        <authorList>
            <person name="Jia G.S."/>
            <person name="Zhang W.C."/>
            <person name="Liang Y."/>
            <person name="Liu X.H."/>
            <person name="Rhind N."/>
            <person name="Pidoux A."/>
            <person name="Brysch-Herzberg M."/>
            <person name="Du L.L."/>
        </authorList>
    </citation>
    <scope>NUCLEOTIDE SEQUENCE [LARGE SCALE GENOMIC DNA]</scope>
    <source>
        <strain evidence="2 3">CBS 15793</strain>
    </source>
</reference>
<dbReference type="RefSeq" id="XP_056035792.1">
    <property type="nucleotide sequence ID" value="XM_056179233.1"/>
</dbReference>
<dbReference type="KEGG" id="som:SOMG_00439"/>
<dbReference type="AlphaFoldDB" id="A0AAE9W899"/>
<name>A0AAE9W899_9SCHI</name>
<gene>
    <name evidence="2" type="primary">tam13</name>
    <name evidence="2" type="ORF">SOMG_00439</name>
</gene>
<feature type="region of interest" description="Disordered" evidence="1">
    <location>
        <begin position="1"/>
        <end position="29"/>
    </location>
</feature>
<protein>
    <submittedName>
        <fullName evidence="2">Schizosaccharomyces specific protein Tam13</fullName>
    </submittedName>
</protein>
<evidence type="ECO:0000313" key="3">
    <source>
        <dbReference type="Proteomes" id="UP001212411"/>
    </source>
</evidence>
<dbReference type="GeneID" id="80873922"/>
<dbReference type="EMBL" id="CP115611">
    <property type="protein sequence ID" value="WBW71549.1"/>
    <property type="molecule type" value="Genomic_DNA"/>
</dbReference>
<dbReference type="Proteomes" id="UP001212411">
    <property type="component" value="Chromosome 1"/>
</dbReference>